<gene>
    <name evidence="2" type="ORF">JN11_04666</name>
</gene>
<accession>A0A562TN87</accession>
<dbReference type="Gene3D" id="2.120.10.30">
    <property type="entry name" value="TolB, C-terminal domain"/>
    <property type="match status" value="1"/>
</dbReference>
<keyword evidence="3" id="KW-1185">Reference proteome</keyword>
<comment type="caution">
    <text evidence="2">The sequence shown here is derived from an EMBL/GenBank/DDBJ whole genome shotgun (WGS) entry which is preliminary data.</text>
</comment>
<dbReference type="InterPro" id="IPR011042">
    <property type="entry name" value="6-blade_b-propeller_TolB-like"/>
</dbReference>
<sequence>MNKKIFFALCLSVFATGGLLSFKLIKSDNSFSGPQTVKSGLTLPDGFQAAIIADNLGSARHLVATPQGDIYVHLAGTKNGKGILMLHVDGDKATLKSSFANFGGTGIAIKNGYLYASNNREVYRYKLDDKNEVINPDKPERIVTGLIDRRTHAPKAIELDNDGNLYVNIGAYSNICSEFDPNKTGCPILDSAAGIWQFKADKPNQTYGDGVRYAAGLRNVVGLAWNQQDNQLFVMQHGRDELHNLFPNLYTVHQSTELPAECMFALKKGDNAGWPYVYYDWMQQKNMLGPEYGGDGKKPADSKYINPVAAYPGHYAPDGLLFYTGNQFPEKYKNGAFIAFHGSWNRAPEPQAGYCVVFQPFKDGKPDGKWEVFADGFAGTEEQKASGHAVHRPCGLAQGPDGSLYVTDDNQGTIYKITYKKQ</sequence>
<dbReference type="Pfam" id="PF22807">
    <property type="entry name" value="TrAA12"/>
    <property type="match status" value="1"/>
</dbReference>
<organism evidence="2 3">
    <name type="scientific">Mucilaginibacter frigoritolerans</name>
    <dbReference type="NCBI Taxonomy" id="652788"/>
    <lineage>
        <taxon>Bacteria</taxon>
        <taxon>Pseudomonadati</taxon>
        <taxon>Bacteroidota</taxon>
        <taxon>Sphingobacteriia</taxon>
        <taxon>Sphingobacteriales</taxon>
        <taxon>Sphingobacteriaceae</taxon>
        <taxon>Mucilaginibacter</taxon>
    </lineage>
</organism>
<dbReference type="EMBL" id="VLLI01000019">
    <property type="protein sequence ID" value="TWI94556.1"/>
    <property type="molecule type" value="Genomic_DNA"/>
</dbReference>
<evidence type="ECO:0000313" key="3">
    <source>
        <dbReference type="Proteomes" id="UP000317010"/>
    </source>
</evidence>
<proteinExistence type="predicted"/>
<name>A0A562TN87_9SPHI</name>
<reference evidence="2 3" key="1">
    <citation type="submission" date="2019-07" db="EMBL/GenBank/DDBJ databases">
        <title>Genomic Encyclopedia of Archaeal and Bacterial Type Strains, Phase II (KMG-II): from individual species to whole genera.</title>
        <authorList>
            <person name="Goeker M."/>
        </authorList>
    </citation>
    <scope>NUCLEOTIDE SEQUENCE [LARGE SCALE GENOMIC DNA]</scope>
    <source>
        <strain evidence="2 3">ATCC BAA-1854</strain>
    </source>
</reference>
<protein>
    <submittedName>
        <fullName evidence="2">Glucose/arabinose dehydrogenase</fullName>
    </submittedName>
</protein>
<feature type="domain" description="Pyrroloquinoline quinone-dependent pyranose dehydrogenase beta-propeller" evidence="1">
    <location>
        <begin position="42"/>
        <end position="419"/>
    </location>
</feature>
<dbReference type="InterPro" id="IPR054539">
    <property type="entry name" value="Beta-prop_PDH"/>
</dbReference>
<dbReference type="OrthoDB" id="9811395at2"/>
<evidence type="ECO:0000259" key="1">
    <source>
        <dbReference type="Pfam" id="PF22807"/>
    </source>
</evidence>
<dbReference type="PANTHER" id="PTHR19328:SF53">
    <property type="entry name" value="MEMBRANE PROTEIN"/>
    <property type="match status" value="1"/>
</dbReference>
<dbReference type="Proteomes" id="UP000317010">
    <property type="component" value="Unassembled WGS sequence"/>
</dbReference>
<dbReference type="AlphaFoldDB" id="A0A562TN87"/>
<dbReference type="PANTHER" id="PTHR19328">
    <property type="entry name" value="HEDGEHOG-INTERACTING PROTEIN"/>
    <property type="match status" value="1"/>
</dbReference>
<dbReference type="SUPFAM" id="SSF50952">
    <property type="entry name" value="Soluble quinoprotein glucose dehydrogenase"/>
    <property type="match status" value="1"/>
</dbReference>
<evidence type="ECO:0000313" key="2">
    <source>
        <dbReference type="EMBL" id="TWI94556.1"/>
    </source>
</evidence>
<dbReference type="InterPro" id="IPR011041">
    <property type="entry name" value="Quinoprot_gluc/sorb_DH_b-prop"/>
</dbReference>